<protein>
    <submittedName>
        <fullName evidence="5">FAD/NAD(P)-binding oxidoreductase family protein</fullName>
    </submittedName>
</protein>
<dbReference type="SUPFAM" id="SSF51905">
    <property type="entry name" value="FAD/NAD(P)-binding domain"/>
    <property type="match status" value="1"/>
</dbReference>
<comment type="similarity">
    <text evidence="3">Belongs to the 3-hydroxybenzoate 6-hydroxylase family.</text>
</comment>
<evidence type="ECO:0000259" key="4">
    <source>
        <dbReference type="Pfam" id="PF01494"/>
    </source>
</evidence>
<gene>
    <name evidence="5" type="ORF">Fot_45996</name>
</gene>
<reference evidence="6" key="1">
    <citation type="submission" date="2024-07" db="EMBL/GenBank/DDBJ databases">
        <title>Two chromosome-level genome assemblies of Korean endemic species Abeliophyllum distichum and Forsythia ovata (Oleaceae).</title>
        <authorList>
            <person name="Jang H."/>
        </authorList>
    </citation>
    <scope>NUCLEOTIDE SEQUENCE [LARGE SCALE GENOMIC DNA]</scope>
</reference>
<dbReference type="GO" id="GO:0004497">
    <property type="term" value="F:monooxygenase activity"/>
    <property type="evidence" value="ECO:0007669"/>
    <property type="project" value="UniProtKB-KW"/>
</dbReference>
<dbReference type="InterPro" id="IPR036188">
    <property type="entry name" value="FAD/NAD-bd_sf"/>
</dbReference>
<feature type="domain" description="FAD-binding" evidence="4">
    <location>
        <begin position="114"/>
        <end position="296"/>
    </location>
</feature>
<sequence>MEVVEDIVIVGTGIAGLTTSVGLHRLGIRSLVLESSDRLRTTGFAFTMWTNAWKALDAISIGDVLRQKHNELSGILTISVVSGLSTSEISFKDHDVRCDAGFFKSIHLSDGTILKSKVLIGCDGVNSNVAKFMGFSKPAFLSRSAIRGFIDFKDGHGFEPKFFQFFGKGVRYGVIPCDDHIVYWFFTYSPSPQDKDIEEDPVRMKQFVLSKLGKVSDKIRAVFENTDLNSMLCSPLRFRHPWELLWGNISKDNVCVAGDALHPMTPDLGQGGCSAIEDGLVLARVLAEGMRENSKSVKQENAEEIEYQRIKAALGKFAKERRWRGFDLISTAYMVGFIQQSDGVLMNFLRDNIMAKFLARTLLNKASFDCGKLIVS</sequence>
<accession>A0ABD1QL86</accession>
<proteinExistence type="inferred from homology"/>
<evidence type="ECO:0000313" key="6">
    <source>
        <dbReference type="Proteomes" id="UP001604277"/>
    </source>
</evidence>
<dbReference type="PANTHER" id="PTHR45934:SF20">
    <property type="entry name" value="MONOOXYGENASE 2-RELATED"/>
    <property type="match status" value="1"/>
</dbReference>
<evidence type="ECO:0000256" key="1">
    <source>
        <dbReference type="ARBA" id="ARBA00023002"/>
    </source>
</evidence>
<keyword evidence="6" id="KW-1185">Reference proteome</keyword>
<evidence type="ECO:0000256" key="3">
    <source>
        <dbReference type="ARBA" id="ARBA00024018"/>
    </source>
</evidence>
<dbReference type="Proteomes" id="UP001604277">
    <property type="component" value="Unassembled WGS sequence"/>
</dbReference>
<dbReference type="InterPro" id="IPR044560">
    <property type="entry name" value="MOase"/>
</dbReference>
<dbReference type="PRINTS" id="PR00420">
    <property type="entry name" value="RNGMNOXGNASE"/>
</dbReference>
<dbReference type="Gene3D" id="3.30.9.10">
    <property type="entry name" value="D-Amino Acid Oxidase, subunit A, domain 2"/>
    <property type="match status" value="1"/>
</dbReference>
<keyword evidence="1" id="KW-0560">Oxidoreductase</keyword>
<evidence type="ECO:0000313" key="5">
    <source>
        <dbReference type="EMBL" id="KAL2476982.1"/>
    </source>
</evidence>
<dbReference type="Pfam" id="PF01494">
    <property type="entry name" value="FAD_binding_3"/>
    <property type="match status" value="1"/>
</dbReference>
<organism evidence="5 6">
    <name type="scientific">Forsythia ovata</name>
    <dbReference type="NCBI Taxonomy" id="205694"/>
    <lineage>
        <taxon>Eukaryota</taxon>
        <taxon>Viridiplantae</taxon>
        <taxon>Streptophyta</taxon>
        <taxon>Embryophyta</taxon>
        <taxon>Tracheophyta</taxon>
        <taxon>Spermatophyta</taxon>
        <taxon>Magnoliopsida</taxon>
        <taxon>eudicotyledons</taxon>
        <taxon>Gunneridae</taxon>
        <taxon>Pentapetalae</taxon>
        <taxon>asterids</taxon>
        <taxon>lamiids</taxon>
        <taxon>Lamiales</taxon>
        <taxon>Oleaceae</taxon>
        <taxon>Forsythieae</taxon>
        <taxon>Forsythia</taxon>
    </lineage>
</organism>
<comment type="caution">
    <text evidence="5">The sequence shown here is derived from an EMBL/GenBank/DDBJ whole genome shotgun (WGS) entry which is preliminary data.</text>
</comment>
<dbReference type="InterPro" id="IPR002938">
    <property type="entry name" value="FAD-bd"/>
</dbReference>
<dbReference type="Gene3D" id="3.50.50.60">
    <property type="entry name" value="FAD/NAD(P)-binding domain"/>
    <property type="match status" value="2"/>
</dbReference>
<keyword evidence="2" id="KW-0503">Monooxygenase</keyword>
<dbReference type="EMBL" id="JBFOLJ010000014">
    <property type="protein sequence ID" value="KAL2476982.1"/>
    <property type="molecule type" value="Genomic_DNA"/>
</dbReference>
<evidence type="ECO:0000256" key="2">
    <source>
        <dbReference type="ARBA" id="ARBA00023033"/>
    </source>
</evidence>
<name>A0ABD1QL86_9LAMI</name>
<dbReference type="AlphaFoldDB" id="A0ABD1QL86"/>
<dbReference type="PANTHER" id="PTHR45934">
    <property type="entry name" value="FAD/NAD(P)-BINDING OXIDOREDUCTASE FAMILY PROTEIN"/>
    <property type="match status" value="1"/>
</dbReference>